<dbReference type="InterPro" id="IPR002734">
    <property type="entry name" value="RibDG_C"/>
</dbReference>
<keyword evidence="10 13" id="KW-0479">Metal-binding</keyword>
<evidence type="ECO:0000256" key="3">
    <source>
        <dbReference type="ARBA" id="ARBA00004910"/>
    </source>
</evidence>
<dbReference type="EMBL" id="BBWU01000042">
    <property type="protein sequence ID" value="GAO40024.1"/>
    <property type="molecule type" value="Genomic_DNA"/>
</dbReference>
<comment type="pathway">
    <text evidence="2 10">Cofactor biosynthesis; riboflavin biosynthesis; 5-amino-6-(D-ribitylamino)uracil from GTP: step 2/4.</text>
</comment>
<organism evidence="15 16">
    <name type="scientific">Sphingomonas changbaiensis NBRC 104936</name>
    <dbReference type="NCBI Taxonomy" id="1219043"/>
    <lineage>
        <taxon>Bacteria</taxon>
        <taxon>Pseudomonadati</taxon>
        <taxon>Pseudomonadota</taxon>
        <taxon>Alphaproteobacteria</taxon>
        <taxon>Sphingomonadales</taxon>
        <taxon>Sphingomonadaceae</taxon>
        <taxon>Sphingomonas</taxon>
    </lineage>
</organism>
<dbReference type="EC" id="3.5.4.26" evidence="10"/>
<reference evidence="15 16" key="1">
    <citation type="submission" date="2015-04" db="EMBL/GenBank/DDBJ databases">
        <title>Whole genome shotgun sequence of Sphingomonas changbaiensis NBRC 104936.</title>
        <authorList>
            <person name="Katano-Makiyama Y."/>
            <person name="Hosoyama A."/>
            <person name="Hashimoto M."/>
            <person name="Noguchi M."/>
            <person name="Tsuchikane K."/>
            <person name="Ohji S."/>
            <person name="Yamazoe A."/>
            <person name="Ichikawa N."/>
            <person name="Kimura A."/>
            <person name="Fujita N."/>
        </authorList>
    </citation>
    <scope>NUCLEOTIDE SEQUENCE [LARGE SCALE GENOMIC DNA]</scope>
    <source>
        <strain evidence="15 16">NBRC 104936</strain>
    </source>
</reference>
<feature type="binding site" evidence="12">
    <location>
        <position position="230"/>
    </location>
    <ligand>
        <name>NADP(+)</name>
        <dbReference type="ChEBI" id="CHEBI:58349"/>
    </ligand>
</feature>
<dbReference type="GO" id="GO:0046872">
    <property type="term" value="F:metal ion binding"/>
    <property type="evidence" value="ECO:0007669"/>
    <property type="project" value="UniProtKB-KW"/>
</dbReference>
<feature type="binding site" evidence="13">
    <location>
        <position position="81"/>
    </location>
    <ligand>
        <name>Zn(2+)</name>
        <dbReference type="ChEBI" id="CHEBI:29105"/>
        <note>catalytic</note>
    </ligand>
</feature>
<keyword evidence="16" id="KW-1185">Reference proteome</keyword>
<dbReference type="UniPathway" id="UPA00275">
    <property type="reaction ID" value="UER00401"/>
</dbReference>
<sequence>MGLLSDRDDARWMGAALALAERGRGRTAPNPNVGCVIVREGRVVGRGWTQPGGRPHAEAMALAEAGAESRSATLYVTLEPCAHRSERGPACADLIVEAGLARVIAAVEDPDPRTAGGGFEQLRDAGIAVSKGVRESEALRSFAGFIARRRYGRPHGTLKIALSLDGRIALCDGSSRWITGEPARAHAHLERSRHEAILVGRGTWEADAPKLDVRLEGLEDRSPQRVVLTSSPFVSSEVEKRSGAEQSLLDCARSERGWTAIGSPDQIATLPADHLLVEGGAETAAAFLRADLIDRLLLYRAPILIGAGKSAIGDIGLADLAAAHGWWEMVDARQLGSDRLEVYERRR</sequence>
<dbReference type="InterPro" id="IPR016193">
    <property type="entry name" value="Cytidine_deaminase-like"/>
</dbReference>
<feature type="binding site" evidence="13">
    <location>
        <position position="56"/>
    </location>
    <ligand>
        <name>Zn(2+)</name>
        <dbReference type="ChEBI" id="CHEBI:29105"/>
        <note>catalytic</note>
    </ligand>
</feature>
<evidence type="ECO:0000256" key="7">
    <source>
        <dbReference type="ARBA" id="ARBA00022857"/>
    </source>
</evidence>
<keyword evidence="7 10" id="KW-0521">NADP</keyword>
<dbReference type="AlphaFoldDB" id="A0A0E9MR50"/>
<dbReference type="Pfam" id="PF00383">
    <property type="entry name" value="dCMP_cyt_deam_1"/>
    <property type="match status" value="1"/>
</dbReference>
<dbReference type="SUPFAM" id="SSF53927">
    <property type="entry name" value="Cytidine deaminase-like"/>
    <property type="match status" value="1"/>
</dbReference>
<evidence type="ECO:0000256" key="5">
    <source>
        <dbReference type="ARBA" id="ARBA00007417"/>
    </source>
</evidence>
<feature type="binding site" evidence="12">
    <location>
        <position position="203"/>
    </location>
    <ligand>
        <name>substrate</name>
    </ligand>
</feature>
<gene>
    <name evidence="15" type="primary">ribD</name>
    <name evidence="15" type="ORF">SCH01S_42_00670</name>
</gene>
<feature type="binding site" evidence="12">
    <location>
        <position position="211"/>
    </location>
    <ligand>
        <name>substrate</name>
    </ligand>
</feature>
<dbReference type="Pfam" id="PF01872">
    <property type="entry name" value="RibD_C"/>
    <property type="match status" value="1"/>
</dbReference>
<comment type="caution">
    <text evidence="15">The sequence shown here is derived from an EMBL/GenBank/DDBJ whole genome shotgun (WGS) entry which is preliminary data.</text>
</comment>
<evidence type="ECO:0000256" key="8">
    <source>
        <dbReference type="ARBA" id="ARBA00023002"/>
    </source>
</evidence>
<dbReference type="SUPFAM" id="SSF53597">
    <property type="entry name" value="Dihydrofolate reductase-like"/>
    <property type="match status" value="1"/>
</dbReference>
<feature type="binding site" evidence="13">
    <location>
        <position position="91"/>
    </location>
    <ligand>
        <name>Zn(2+)</name>
        <dbReference type="ChEBI" id="CHEBI:29105"/>
        <note>catalytic</note>
    </ligand>
</feature>
<feature type="binding site" evidence="12">
    <location>
        <position position="278"/>
    </location>
    <ligand>
        <name>substrate</name>
    </ligand>
</feature>
<dbReference type="GO" id="GO:0009231">
    <property type="term" value="P:riboflavin biosynthetic process"/>
    <property type="evidence" value="ECO:0007669"/>
    <property type="project" value="UniProtKB-UniPathway"/>
</dbReference>
<comment type="pathway">
    <text evidence="3 10">Cofactor biosynthesis; riboflavin biosynthesis; 5-amino-6-(D-ribitylamino)uracil from GTP: step 3/4.</text>
</comment>
<comment type="function">
    <text evidence="1 10">Converts 2,5-diamino-6-(ribosylamino)-4(3h)-pyrimidinone 5'-phosphate into 5-amino-6-(ribosylamino)-2,4(1h,3h)-pyrimidinedione 5'-phosphate.</text>
</comment>
<dbReference type="CDD" id="cd01284">
    <property type="entry name" value="Riboflavin_deaminase-reductase"/>
    <property type="match status" value="1"/>
</dbReference>
<feature type="domain" description="CMP/dCMP-type deaminase" evidence="14">
    <location>
        <begin position="7"/>
        <end position="130"/>
    </location>
</feature>
<evidence type="ECO:0000256" key="1">
    <source>
        <dbReference type="ARBA" id="ARBA00002151"/>
    </source>
</evidence>
<feature type="binding site" evidence="12">
    <location>
        <position position="175"/>
    </location>
    <ligand>
        <name>substrate</name>
    </ligand>
</feature>
<dbReference type="InterPro" id="IPR002125">
    <property type="entry name" value="CMP_dCMP_dom"/>
</dbReference>
<evidence type="ECO:0000256" key="13">
    <source>
        <dbReference type="PIRSR" id="PIRSR006769-3"/>
    </source>
</evidence>
<evidence type="ECO:0000256" key="9">
    <source>
        <dbReference type="ARBA" id="ARBA00023268"/>
    </source>
</evidence>
<keyword evidence="8 10" id="KW-0560">Oxidoreductase</keyword>
<comment type="catalytic activity">
    <reaction evidence="10">
        <text>2,5-diamino-6-hydroxy-4-(5-phosphoribosylamino)-pyrimidine + H2O + H(+) = 5-amino-6-(5-phospho-D-ribosylamino)uracil + NH4(+)</text>
        <dbReference type="Rhea" id="RHEA:21868"/>
        <dbReference type="ChEBI" id="CHEBI:15377"/>
        <dbReference type="ChEBI" id="CHEBI:15378"/>
        <dbReference type="ChEBI" id="CHEBI:28938"/>
        <dbReference type="ChEBI" id="CHEBI:58453"/>
        <dbReference type="ChEBI" id="CHEBI:58614"/>
        <dbReference type="EC" id="3.5.4.26"/>
    </reaction>
</comment>
<evidence type="ECO:0000313" key="15">
    <source>
        <dbReference type="EMBL" id="GAO40024.1"/>
    </source>
</evidence>
<comment type="catalytic activity">
    <reaction evidence="10">
        <text>5-amino-6-(5-phospho-D-ribitylamino)uracil + NADP(+) = 5-amino-6-(5-phospho-D-ribosylamino)uracil + NADPH + H(+)</text>
        <dbReference type="Rhea" id="RHEA:17845"/>
        <dbReference type="ChEBI" id="CHEBI:15378"/>
        <dbReference type="ChEBI" id="CHEBI:57783"/>
        <dbReference type="ChEBI" id="CHEBI:58349"/>
        <dbReference type="ChEBI" id="CHEBI:58421"/>
        <dbReference type="ChEBI" id="CHEBI:58453"/>
        <dbReference type="EC" id="1.1.1.193"/>
    </reaction>
</comment>
<dbReference type="GO" id="GO:0008703">
    <property type="term" value="F:5-amino-6-(5-phosphoribosylamino)uracil reductase activity"/>
    <property type="evidence" value="ECO:0007669"/>
    <property type="project" value="UniProtKB-EC"/>
</dbReference>
<keyword evidence="9" id="KW-0511">Multifunctional enzyme</keyword>
<keyword evidence="10 13" id="KW-0862">Zinc</keyword>
<accession>A0A0E9MR50</accession>
<dbReference type="PANTHER" id="PTHR38011">
    <property type="entry name" value="DIHYDROFOLATE REDUCTASE FAMILY PROTEIN (AFU_ORTHOLOGUE AFUA_8G06820)"/>
    <property type="match status" value="1"/>
</dbReference>
<protein>
    <recommendedName>
        <fullName evidence="10">Riboflavin biosynthesis protein RibD</fullName>
    </recommendedName>
    <domain>
        <recommendedName>
            <fullName evidence="10">Diaminohydroxyphosphoribosylaminopyrimidine deaminase</fullName>
            <shortName evidence="10">DRAP deaminase</shortName>
            <ecNumber evidence="10">3.5.4.26</ecNumber>
        </recommendedName>
        <alternativeName>
            <fullName evidence="10">Riboflavin-specific deaminase</fullName>
        </alternativeName>
    </domain>
    <domain>
        <recommendedName>
            <fullName evidence="10">5-amino-6-(5-phosphoribosylamino)uracil reductase</fullName>
            <ecNumber evidence="10">1.1.1.193</ecNumber>
        </recommendedName>
        <alternativeName>
            <fullName evidence="10">HTP reductase</fullName>
        </alternativeName>
    </domain>
</protein>
<dbReference type="Gene3D" id="3.40.430.10">
    <property type="entry name" value="Dihydrofolate Reductase, subunit A"/>
    <property type="match status" value="2"/>
</dbReference>
<dbReference type="EC" id="1.1.1.193" evidence="10"/>
<dbReference type="PIRSF" id="PIRSF006769">
    <property type="entry name" value="RibD"/>
    <property type="match status" value="1"/>
</dbReference>
<evidence type="ECO:0000313" key="16">
    <source>
        <dbReference type="Proteomes" id="UP000033202"/>
    </source>
</evidence>
<dbReference type="GO" id="GO:0008835">
    <property type="term" value="F:diaminohydroxyphosphoribosylaminopyrimidine deaminase activity"/>
    <property type="evidence" value="ECO:0007669"/>
    <property type="project" value="UniProtKB-EC"/>
</dbReference>
<dbReference type="InterPro" id="IPR024072">
    <property type="entry name" value="DHFR-like_dom_sf"/>
</dbReference>
<dbReference type="Proteomes" id="UP000033202">
    <property type="component" value="Unassembled WGS sequence"/>
</dbReference>
<comment type="similarity">
    <text evidence="4 10">In the N-terminal section; belongs to the cytidine and deoxycytidylate deaminase family.</text>
</comment>
<feature type="binding site" evidence="12">
    <location>
        <position position="214"/>
    </location>
    <ligand>
        <name>substrate</name>
    </ligand>
</feature>
<comment type="cofactor">
    <cofactor evidence="10 13">
        <name>Zn(2+)</name>
        <dbReference type="ChEBI" id="CHEBI:29105"/>
    </cofactor>
    <text evidence="10 13">Binds 1 zinc ion.</text>
</comment>
<dbReference type="InterPro" id="IPR004794">
    <property type="entry name" value="Eubact_RibD"/>
</dbReference>
<evidence type="ECO:0000256" key="6">
    <source>
        <dbReference type="ARBA" id="ARBA00022619"/>
    </source>
</evidence>
<dbReference type="STRING" id="1219043.SCH01S_42_00670"/>
<dbReference type="PROSITE" id="PS51747">
    <property type="entry name" value="CYT_DCMP_DEAMINASES_2"/>
    <property type="match status" value="1"/>
</dbReference>
<feature type="binding site" evidence="12">
    <location>
        <begin position="280"/>
        <end position="286"/>
    </location>
    <ligand>
        <name>NADP(+)</name>
        <dbReference type="ChEBI" id="CHEBI:58349"/>
    </ligand>
</feature>
<dbReference type="Gene3D" id="3.40.140.10">
    <property type="entry name" value="Cytidine Deaminase, domain 2"/>
    <property type="match status" value="1"/>
</dbReference>
<comment type="similarity">
    <text evidence="5 10">In the C-terminal section; belongs to the HTP reductase family.</text>
</comment>
<feature type="active site" description="Proton donor" evidence="11">
    <location>
        <position position="58"/>
    </location>
</feature>
<evidence type="ECO:0000256" key="4">
    <source>
        <dbReference type="ARBA" id="ARBA00005259"/>
    </source>
</evidence>
<dbReference type="NCBIfam" id="TIGR00326">
    <property type="entry name" value="eubact_ribD"/>
    <property type="match status" value="1"/>
</dbReference>
<keyword evidence="10" id="KW-0378">Hydrolase</keyword>
<dbReference type="InterPro" id="IPR050765">
    <property type="entry name" value="Riboflavin_Biosynth_HTPR"/>
</dbReference>
<proteinExistence type="inferred from homology"/>
<evidence type="ECO:0000256" key="10">
    <source>
        <dbReference type="PIRNR" id="PIRNR006769"/>
    </source>
</evidence>
<evidence type="ECO:0000259" key="14">
    <source>
        <dbReference type="PROSITE" id="PS51747"/>
    </source>
</evidence>
<name>A0A0E9MR50_9SPHN</name>
<evidence type="ECO:0000256" key="2">
    <source>
        <dbReference type="ARBA" id="ARBA00004882"/>
    </source>
</evidence>
<evidence type="ECO:0000256" key="11">
    <source>
        <dbReference type="PIRSR" id="PIRSR006769-1"/>
    </source>
</evidence>
<feature type="binding site" evidence="12">
    <location>
        <position position="207"/>
    </location>
    <ligand>
        <name>NADP(+)</name>
        <dbReference type="ChEBI" id="CHEBI:58349"/>
    </ligand>
</feature>
<evidence type="ECO:0000256" key="12">
    <source>
        <dbReference type="PIRSR" id="PIRSR006769-2"/>
    </source>
</evidence>
<feature type="binding site" evidence="12">
    <location>
        <position position="191"/>
    </location>
    <ligand>
        <name>substrate</name>
    </ligand>
</feature>
<feature type="binding site" evidence="12">
    <location>
        <position position="177"/>
    </location>
    <ligand>
        <name>NADP(+)</name>
        <dbReference type="ChEBI" id="CHEBI:58349"/>
    </ligand>
</feature>
<feature type="binding site" evidence="12">
    <location>
        <position position="161"/>
    </location>
    <ligand>
        <name>NADP(+)</name>
        <dbReference type="ChEBI" id="CHEBI:58349"/>
    </ligand>
</feature>
<dbReference type="PANTHER" id="PTHR38011:SF7">
    <property type="entry name" value="2,5-DIAMINO-6-RIBOSYLAMINO-4(3H)-PYRIMIDINONE 5'-PHOSPHATE REDUCTASE"/>
    <property type="match status" value="1"/>
</dbReference>
<keyword evidence="6 10" id="KW-0686">Riboflavin biosynthesis</keyword>